<dbReference type="SUPFAM" id="SSF69572">
    <property type="entry name" value="Activating enzymes of the ubiquitin-like proteins"/>
    <property type="match status" value="1"/>
</dbReference>
<dbReference type="GO" id="GO:0008641">
    <property type="term" value="F:ubiquitin-like modifier activating enzyme activity"/>
    <property type="evidence" value="ECO:0007669"/>
    <property type="project" value="InterPro"/>
</dbReference>
<dbReference type="STRING" id="112413.SAMN05421854_12748"/>
<protein>
    <submittedName>
        <fullName evidence="3">ThiF family protein</fullName>
    </submittedName>
</protein>
<accession>A0A1I6BGZ9</accession>
<dbReference type="RefSeq" id="WP_167545679.1">
    <property type="nucleotide sequence ID" value="NZ_FOWC01000027.1"/>
</dbReference>
<evidence type="ECO:0000313" key="4">
    <source>
        <dbReference type="Proteomes" id="UP000199137"/>
    </source>
</evidence>
<dbReference type="Gene3D" id="3.40.50.720">
    <property type="entry name" value="NAD(P)-binding Rossmann-like Domain"/>
    <property type="match status" value="1"/>
</dbReference>
<evidence type="ECO:0000313" key="3">
    <source>
        <dbReference type="EMBL" id="SFQ80222.1"/>
    </source>
</evidence>
<sequence>MTLSSVPPPDVLLPAYPTLLPGIHVLERDDNEIQFGLDRRYGIIANGLPPAIVDSVRRLDGRRLLEDVLLAVGEHRDQFHLLLKQLTALGLVTEAAKKNVKRVETGVWSLRARHYQPALTDRRWQSLIAVHGSGRIAVAVTALLATSGVGHLDIRASGTVTEADLGSGFTPAELGQPRQRAIRNVVARVAPDVTTARNQRRLPDLVLLTDTLVPPPEEVAELVDSATTHLPVRVCEGTGIVGPLVVPGRSACLRCCDLHRTDADLSWPRIATQLVGRIPRADLGAVHACASLAVAQAMRLLSPSETRPPAWNATLEIDSFDGNLHRRIWEPHPDCGCGAPVPVEDAPEAAEAASEEVLQET</sequence>
<feature type="region of interest" description="Disordered" evidence="1">
    <location>
        <begin position="340"/>
        <end position="361"/>
    </location>
</feature>
<gene>
    <name evidence="3" type="ORF">SAMN05421854_12748</name>
</gene>
<dbReference type="InterPro" id="IPR035985">
    <property type="entry name" value="Ubiquitin-activating_enz"/>
</dbReference>
<feature type="domain" description="THIF-type NAD/FAD binding fold" evidence="2">
    <location>
        <begin position="125"/>
        <end position="336"/>
    </location>
</feature>
<feature type="compositionally biased region" description="Acidic residues" evidence="1">
    <location>
        <begin position="345"/>
        <end position="361"/>
    </location>
</feature>
<organism evidence="3 4">
    <name type="scientific">Amycolatopsis rubida</name>
    <dbReference type="NCBI Taxonomy" id="112413"/>
    <lineage>
        <taxon>Bacteria</taxon>
        <taxon>Bacillati</taxon>
        <taxon>Actinomycetota</taxon>
        <taxon>Actinomycetes</taxon>
        <taxon>Pseudonocardiales</taxon>
        <taxon>Pseudonocardiaceae</taxon>
        <taxon>Amycolatopsis</taxon>
    </lineage>
</organism>
<evidence type="ECO:0000259" key="2">
    <source>
        <dbReference type="Pfam" id="PF00899"/>
    </source>
</evidence>
<reference evidence="3 4" key="1">
    <citation type="submission" date="2016-10" db="EMBL/GenBank/DDBJ databases">
        <authorList>
            <person name="de Groot N.N."/>
        </authorList>
    </citation>
    <scope>NUCLEOTIDE SEQUENCE [LARGE SCALE GENOMIC DNA]</scope>
    <source>
        <strain evidence="3 4">DSM 44637</strain>
    </source>
</reference>
<dbReference type="EMBL" id="FOWC01000027">
    <property type="protein sequence ID" value="SFQ80222.1"/>
    <property type="molecule type" value="Genomic_DNA"/>
</dbReference>
<dbReference type="InterPro" id="IPR000594">
    <property type="entry name" value="ThiF_NAD_FAD-bd"/>
</dbReference>
<proteinExistence type="predicted"/>
<dbReference type="Proteomes" id="UP000199137">
    <property type="component" value="Unassembled WGS sequence"/>
</dbReference>
<dbReference type="Pfam" id="PF00899">
    <property type="entry name" value="ThiF"/>
    <property type="match status" value="1"/>
</dbReference>
<evidence type="ECO:0000256" key="1">
    <source>
        <dbReference type="SAM" id="MobiDB-lite"/>
    </source>
</evidence>
<dbReference type="AlphaFoldDB" id="A0A1I6BGZ9"/>
<name>A0A1I6BGZ9_9PSEU</name>